<dbReference type="Gene3D" id="3.10.20.90">
    <property type="entry name" value="Phosphatidylinositol 3-kinase Catalytic Subunit, Chain A, domain 1"/>
    <property type="match status" value="1"/>
</dbReference>
<dbReference type="SUPFAM" id="SSF54236">
    <property type="entry name" value="Ubiquitin-like"/>
    <property type="match status" value="1"/>
</dbReference>
<evidence type="ECO:0000313" key="4">
    <source>
        <dbReference type="Proteomes" id="UP000053958"/>
    </source>
</evidence>
<dbReference type="PANTHER" id="PTHR47795:SF1">
    <property type="entry name" value="DNA-DEPENDENT METALLOPROTEASE WSS1 HOMOLOG 2"/>
    <property type="match status" value="1"/>
</dbReference>
<dbReference type="FunFam" id="3.10.20.90:FF:000343">
    <property type="entry name" value="Zinc metalloproteinase, putative"/>
    <property type="match status" value="1"/>
</dbReference>
<sequence>MSDNSSAGAAAAAENDNGSSITLTVHHHGSPHSFTLPANATLQDLSSAIASTLQVPPENQKLLIVPKPGLQKPPFAATPPLSELLPLSSPKFKITLLGSKTQEIDSLNDSISSNRQRLEARARARATQPAITRRPPQGIHTLSSPSSSTYTFHRLVPLPYLPNPERSLKFLERLRDDPGIRFAMAKHRFSVPVLTEMNPVEHTTHESRTLGLNRNKGEVIELRLRTDAYDGYRDYRTIRKTLCHELAHCVHSEHDRAFWELTKQIETEVERADWTRGGHRLSDEDFYNPAEWEQEGRRQDEFVDHGGWTGGEFVLGSSSSATTGNSAAAGAEASGLSRRELLARAAEERIKREQQRGRGSSSEKS</sequence>
<evidence type="ECO:0000256" key="1">
    <source>
        <dbReference type="SAM" id="MobiDB-lite"/>
    </source>
</evidence>
<dbReference type="InterPro" id="IPR029071">
    <property type="entry name" value="Ubiquitin-like_domsf"/>
</dbReference>
<dbReference type="PROSITE" id="PS51397">
    <property type="entry name" value="WLM"/>
    <property type="match status" value="1"/>
</dbReference>
<dbReference type="InterPro" id="IPR013536">
    <property type="entry name" value="WLM_dom"/>
</dbReference>
<dbReference type="PANTHER" id="PTHR47795">
    <property type="entry name" value="UBIQUITIN AND WLM DOMAIN-CONTAINING METALLOPROTEASE SPCC1442.07C"/>
    <property type="match status" value="1"/>
</dbReference>
<feature type="region of interest" description="Disordered" evidence="1">
    <location>
        <begin position="313"/>
        <end position="340"/>
    </location>
</feature>
<accession>A0A0F4Z0B9</accession>
<name>A0A0F4Z0B9_RASE3</name>
<dbReference type="Pfam" id="PF08325">
    <property type="entry name" value="WLM"/>
    <property type="match status" value="1"/>
</dbReference>
<dbReference type="OrthoDB" id="49605at2759"/>
<protein>
    <submittedName>
        <fullName evidence="3">Zinc metalloproteinase</fullName>
    </submittedName>
</protein>
<evidence type="ECO:0000259" key="2">
    <source>
        <dbReference type="PROSITE" id="PS51397"/>
    </source>
</evidence>
<feature type="domain" description="WLM" evidence="2">
    <location>
        <begin position="143"/>
        <end position="351"/>
    </location>
</feature>
<organism evidence="3 4">
    <name type="scientific">Rasamsonia emersonii (strain ATCC 16479 / CBS 393.64 / IMI 116815)</name>
    <dbReference type="NCBI Taxonomy" id="1408163"/>
    <lineage>
        <taxon>Eukaryota</taxon>
        <taxon>Fungi</taxon>
        <taxon>Dikarya</taxon>
        <taxon>Ascomycota</taxon>
        <taxon>Pezizomycotina</taxon>
        <taxon>Eurotiomycetes</taxon>
        <taxon>Eurotiomycetidae</taxon>
        <taxon>Eurotiales</taxon>
        <taxon>Trichocomaceae</taxon>
        <taxon>Rasamsonia</taxon>
    </lineage>
</organism>
<dbReference type="GO" id="GO:0070628">
    <property type="term" value="F:proteasome binding"/>
    <property type="evidence" value="ECO:0007669"/>
    <property type="project" value="TreeGrafter"/>
</dbReference>
<proteinExistence type="predicted"/>
<feature type="compositionally biased region" description="Low complexity" evidence="1">
    <location>
        <begin position="316"/>
        <end position="336"/>
    </location>
</feature>
<gene>
    <name evidence="3" type="ORF">T310_2667</name>
</gene>
<comment type="caution">
    <text evidence="3">The sequence shown here is derived from an EMBL/GenBank/DDBJ whole genome shotgun (WGS) entry which is preliminary data.</text>
</comment>
<dbReference type="EMBL" id="LASV01000105">
    <property type="protein sequence ID" value="KKA23308.1"/>
    <property type="molecule type" value="Genomic_DNA"/>
</dbReference>
<dbReference type="Proteomes" id="UP000053958">
    <property type="component" value="Unassembled WGS sequence"/>
</dbReference>
<dbReference type="AlphaFoldDB" id="A0A0F4Z0B9"/>
<dbReference type="Gene3D" id="3.30.2010.10">
    <property type="entry name" value="Metalloproteases ('zincins'), catalytic domain"/>
    <property type="match status" value="1"/>
</dbReference>
<evidence type="ECO:0000313" key="3">
    <source>
        <dbReference type="EMBL" id="KKA23308.1"/>
    </source>
</evidence>
<feature type="region of interest" description="Disordered" evidence="1">
    <location>
        <begin position="125"/>
        <end position="148"/>
    </location>
</feature>
<dbReference type="GeneID" id="25315018"/>
<dbReference type="RefSeq" id="XP_013329920.1">
    <property type="nucleotide sequence ID" value="XM_013474466.1"/>
</dbReference>
<reference evidence="3 4" key="1">
    <citation type="submission" date="2015-04" db="EMBL/GenBank/DDBJ databases">
        <authorList>
            <person name="Heijne W.H."/>
            <person name="Fedorova N.D."/>
            <person name="Nierman W.C."/>
            <person name="Vollebregt A.W."/>
            <person name="Zhao Z."/>
            <person name="Wu L."/>
            <person name="Kumar M."/>
            <person name="Stam H."/>
            <person name="van den Berg M.A."/>
            <person name="Pel H.J."/>
        </authorList>
    </citation>
    <scope>NUCLEOTIDE SEQUENCE [LARGE SCALE GENOMIC DNA]</scope>
    <source>
        <strain evidence="3 4">CBS 393.64</strain>
    </source>
</reference>
<keyword evidence="4" id="KW-1185">Reference proteome</keyword>
<feature type="region of interest" description="Disordered" evidence="1">
    <location>
        <begin position="346"/>
        <end position="365"/>
    </location>
</feature>
<dbReference type="STRING" id="1408163.A0A0F4Z0B9"/>